<keyword evidence="3" id="KW-0238">DNA-binding</keyword>
<feature type="region of interest" description="Disordered" evidence="7">
    <location>
        <begin position="142"/>
        <end position="186"/>
    </location>
</feature>
<dbReference type="InterPro" id="IPR036955">
    <property type="entry name" value="AP2/ERF_dom_sf"/>
</dbReference>
<reference evidence="9 10" key="1">
    <citation type="journal article" date="2022" name="Nat. Genet.">
        <title>Improved pea reference genome and pan-genome highlight genomic features and evolutionary characteristics.</title>
        <authorList>
            <person name="Yang T."/>
            <person name="Liu R."/>
            <person name="Luo Y."/>
            <person name="Hu S."/>
            <person name="Wang D."/>
            <person name="Wang C."/>
            <person name="Pandey M.K."/>
            <person name="Ge S."/>
            <person name="Xu Q."/>
            <person name="Li N."/>
            <person name="Li G."/>
            <person name="Huang Y."/>
            <person name="Saxena R.K."/>
            <person name="Ji Y."/>
            <person name="Li M."/>
            <person name="Yan X."/>
            <person name="He Y."/>
            <person name="Liu Y."/>
            <person name="Wang X."/>
            <person name="Xiang C."/>
            <person name="Varshney R.K."/>
            <person name="Ding H."/>
            <person name="Gao S."/>
            <person name="Zong X."/>
        </authorList>
    </citation>
    <scope>NUCLEOTIDE SEQUENCE [LARGE SCALE GENOMIC DNA]</scope>
    <source>
        <strain evidence="9 10">cv. Zhongwan 6</strain>
    </source>
</reference>
<dbReference type="SUPFAM" id="SSF54171">
    <property type="entry name" value="DNA-binding domain"/>
    <property type="match status" value="1"/>
</dbReference>
<dbReference type="PROSITE" id="PS51032">
    <property type="entry name" value="AP2_ERF"/>
    <property type="match status" value="1"/>
</dbReference>
<keyword evidence="10" id="KW-1185">Reference proteome</keyword>
<keyword evidence="4" id="KW-0804">Transcription</keyword>
<dbReference type="InterPro" id="IPR016177">
    <property type="entry name" value="DNA-bd_dom_sf"/>
</dbReference>
<feature type="domain" description="AP2/ERF" evidence="8">
    <location>
        <begin position="187"/>
        <end position="244"/>
    </location>
</feature>
<evidence type="ECO:0000256" key="6">
    <source>
        <dbReference type="ARBA" id="ARBA00024343"/>
    </source>
</evidence>
<dbReference type="Pfam" id="PF00847">
    <property type="entry name" value="AP2"/>
    <property type="match status" value="1"/>
</dbReference>
<comment type="caution">
    <text evidence="9">The sequence shown here is derived from an EMBL/GenBank/DDBJ whole genome shotgun (WGS) entry which is preliminary data.</text>
</comment>
<dbReference type="PANTHER" id="PTHR31190:SF421">
    <property type="entry name" value="ETHYLENE-RESPONSIVE TRANSCRIPTION FACTOR ERF110"/>
    <property type="match status" value="1"/>
</dbReference>
<feature type="region of interest" description="Disordered" evidence="7">
    <location>
        <begin position="22"/>
        <end position="46"/>
    </location>
</feature>
<dbReference type="GO" id="GO:0003677">
    <property type="term" value="F:DNA binding"/>
    <property type="evidence" value="ECO:0007669"/>
    <property type="project" value="UniProtKB-KW"/>
</dbReference>
<keyword evidence="5" id="KW-0539">Nucleus</keyword>
<dbReference type="Proteomes" id="UP001058974">
    <property type="component" value="Chromosome 6"/>
</dbReference>
<comment type="similarity">
    <text evidence="6">Belongs to the AP2/ERF transcription factor family. ERF subfamily.</text>
</comment>
<evidence type="ECO:0000259" key="8">
    <source>
        <dbReference type="PROSITE" id="PS51032"/>
    </source>
</evidence>
<evidence type="ECO:0000256" key="4">
    <source>
        <dbReference type="ARBA" id="ARBA00023163"/>
    </source>
</evidence>
<name>A0A9D4WG93_PEA</name>
<dbReference type="InterPro" id="IPR044808">
    <property type="entry name" value="ERF_plant"/>
</dbReference>
<dbReference type="InterPro" id="IPR001471">
    <property type="entry name" value="AP2/ERF_dom"/>
</dbReference>
<organism evidence="9 10">
    <name type="scientific">Pisum sativum</name>
    <name type="common">Garden pea</name>
    <name type="synonym">Lathyrus oleraceus</name>
    <dbReference type="NCBI Taxonomy" id="3888"/>
    <lineage>
        <taxon>Eukaryota</taxon>
        <taxon>Viridiplantae</taxon>
        <taxon>Streptophyta</taxon>
        <taxon>Embryophyta</taxon>
        <taxon>Tracheophyta</taxon>
        <taxon>Spermatophyta</taxon>
        <taxon>Magnoliopsida</taxon>
        <taxon>eudicotyledons</taxon>
        <taxon>Gunneridae</taxon>
        <taxon>Pentapetalae</taxon>
        <taxon>rosids</taxon>
        <taxon>fabids</taxon>
        <taxon>Fabales</taxon>
        <taxon>Fabaceae</taxon>
        <taxon>Papilionoideae</taxon>
        <taxon>50 kb inversion clade</taxon>
        <taxon>NPAAA clade</taxon>
        <taxon>Hologalegina</taxon>
        <taxon>IRL clade</taxon>
        <taxon>Fabeae</taxon>
        <taxon>Lathyrus</taxon>
    </lineage>
</organism>
<dbReference type="GO" id="GO:0003700">
    <property type="term" value="F:DNA-binding transcription factor activity"/>
    <property type="evidence" value="ECO:0007669"/>
    <property type="project" value="InterPro"/>
</dbReference>
<keyword evidence="2" id="KW-0805">Transcription regulation</keyword>
<feature type="region of interest" description="Disordered" evidence="7">
    <location>
        <begin position="84"/>
        <end position="111"/>
    </location>
</feature>
<proteinExistence type="inferred from homology"/>
<dbReference type="PANTHER" id="PTHR31190">
    <property type="entry name" value="DNA-BINDING DOMAIN"/>
    <property type="match status" value="1"/>
</dbReference>
<dbReference type="Gene3D" id="3.30.730.10">
    <property type="entry name" value="AP2/ERF domain"/>
    <property type="match status" value="1"/>
</dbReference>
<dbReference type="AlphaFoldDB" id="A0A9D4WG93"/>
<feature type="region of interest" description="Disordered" evidence="7">
    <location>
        <begin position="336"/>
        <end position="411"/>
    </location>
</feature>
<dbReference type="Gramene" id="Psat06G0516300-T1">
    <property type="protein sequence ID" value="KAI5400126.1"/>
    <property type="gene ID" value="KIW84_065163"/>
</dbReference>
<feature type="compositionally biased region" description="Polar residues" evidence="7">
    <location>
        <begin position="146"/>
        <end position="158"/>
    </location>
</feature>
<feature type="compositionally biased region" description="Low complexity" evidence="7">
    <location>
        <begin position="86"/>
        <end position="105"/>
    </location>
</feature>
<dbReference type="EMBL" id="JAMSHJ010000006">
    <property type="protein sequence ID" value="KAI5400126.1"/>
    <property type="molecule type" value="Genomic_DNA"/>
</dbReference>
<evidence type="ECO:0000256" key="3">
    <source>
        <dbReference type="ARBA" id="ARBA00023125"/>
    </source>
</evidence>
<evidence type="ECO:0000256" key="2">
    <source>
        <dbReference type="ARBA" id="ARBA00023015"/>
    </source>
</evidence>
<sequence length="411" mass="44979">MNTSPRVIEEIQGLKVANQRDSGKLVRLSEEDEKEEEASRQDTGLNNQQTLQQYGLGQAQNEWVQVQQGSGFYPMNRMMSGFVPVSSSNSPRMYSSSGSGSGSSSWVGHKRGREDDVCNDAAVGSSSLQDITTVHRNIADFRLPTSHENSSSEQTPTRATPSSASNATQSSEAASTNEEETGEIRRRYRGVRQRPWGKWAAEIRDPHKAARVWLGTFDTAEAAARAYDEAALRFRGNRAKLNFPENVTATQQRTFPTTSTVSVSPATYYSPAPPQMQPQHQPPPFGQFQDSSDLLRDYYHYSQILKGSGDFQGLEQWFYEPQMAAIHLSSSMLSPSPSLSLSSTSSSTTFSPSSQLSSASLPLFPGQQMEFFRQPEDHSRSGGYGGGSSHLPPSTWSDTGGYPPPPPPSSG</sequence>
<dbReference type="FunFam" id="3.30.730.10:FF:000001">
    <property type="entry name" value="Ethylene-responsive transcription factor 2"/>
    <property type="match status" value="1"/>
</dbReference>
<dbReference type="SMART" id="SM00380">
    <property type="entry name" value="AP2"/>
    <property type="match status" value="1"/>
</dbReference>
<dbReference type="GO" id="GO:0009873">
    <property type="term" value="P:ethylene-activated signaling pathway"/>
    <property type="evidence" value="ECO:0007669"/>
    <property type="project" value="InterPro"/>
</dbReference>
<comment type="subcellular location">
    <subcellularLocation>
        <location evidence="1">Nucleus</location>
    </subcellularLocation>
</comment>
<dbReference type="CDD" id="cd00018">
    <property type="entry name" value="AP2"/>
    <property type="match status" value="1"/>
</dbReference>
<dbReference type="GO" id="GO:0005634">
    <property type="term" value="C:nucleus"/>
    <property type="evidence" value="ECO:0007669"/>
    <property type="project" value="UniProtKB-SubCell"/>
</dbReference>
<evidence type="ECO:0000256" key="7">
    <source>
        <dbReference type="SAM" id="MobiDB-lite"/>
    </source>
</evidence>
<evidence type="ECO:0000313" key="10">
    <source>
        <dbReference type="Proteomes" id="UP001058974"/>
    </source>
</evidence>
<evidence type="ECO:0000256" key="5">
    <source>
        <dbReference type="ARBA" id="ARBA00023242"/>
    </source>
</evidence>
<feature type="compositionally biased region" description="Low complexity" evidence="7">
    <location>
        <begin position="336"/>
        <end position="363"/>
    </location>
</feature>
<dbReference type="PRINTS" id="PR00367">
    <property type="entry name" value="ETHRSPELEMNT"/>
</dbReference>
<accession>A0A9D4WG93</accession>
<protein>
    <recommendedName>
        <fullName evidence="8">AP2/ERF domain-containing protein</fullName>
    </recommendedName>
</protein>
<feature type="compositionally biased region" description="Pro residues" evidence="7">
    <location>
        <begin position="402"/>
        <end position="411"/>
    </location>
</feature>
<gene>
    <name evidence="9" type="ORF">KIW84_065163</name>
</gene>
<evidence type="ECO:0000313" key="9">
    <source>
        <dbReference type="EMBL" id="KAI5400126.1"/>
    </source>
</evidence>
<feature type="compositionally biased region" description="Low complexity" evidence="7">
    <location>
        <begin position="159"/>
        <end position="176"/>
    </location>
</feature>
<evidence type="ECO:0000256" key="1">
    <source>
        <dbReference type="ARBA" id="ARBA00004123"/>
    </source>
</evidence>